<dbReference type="RefSeq" id="WP_015030747.1">
    <property type="nucleotide sequence ID" value="NC_018748.1"/>
</dbReference>
<evidence type="ECO:0000256" key="2">
    <source>
        <dbReference type="SAM" id="MobiDB-lite"/>
    </source>
</evidence>
<dbReference type="InterPro" id="IPR011990">
    <property type="entry name" value="TPR-like_helical_dom_sf"/>
</dbReference>
<dbReference type="Gene3D" id="1.25.40.10">
    <property type="entry name" value="Tetratricopeptide repeat domain"/>
    <property type="match status" value="1"/>
</dbReference>
<evidence type="ECO:0000256" key="1">
    <source>
        <dbReference type="PROSITE-ProRule" id="PRU00339"/>
    </source>
</evidence>
<keyword evidence="1" id="KW-0802">TPR repeat</keyword>
<dbReference type="PROSITE" id="PS50005">
    <property type="entry name" value="TPR"/>
    <property type="match status" value="1"/>
</dbReference>
<feature type="compositionally biased region" description="Polar residues" evidence="2">
    <location>
        <begin position="147"/>
        <end position="163"/>
    </location>
</feature>
<evidence type="ECO:0000313" key="4">
    <source>
        <dbReference type="Proteomes" id="UP000002875"/>
    </source>
</evidence>
<feature type="compositionally biased region" description="Basic and acidic residues" evidence="2">
    <location>
        <begin position="166"/>
        <end position="177"/>
    </location>
</feature>
<gene>
    <name evidence="3" type="ordered locus">Emtol_3933</name>
</gene>
<feature type="repeat" description="TPR" evidence="1">
    <location>
        <begin position="59"/>
        <end position="92"/>
    </location>
</feature>
<protein>
    <submittedName>
        <fullName evidence="3">Tetratricopeptide repeat protein</fullName>
    </submittedName>
</protein>
<dbReference type="InterPro" id="IPR019734">
    <property type="entry name" value="TPR_rpt"/>
</dbReference>
<evidence type="ECO:0000313" key="3">
    <source>
        <dbReference type="EMBL" id="AFK05059.1"/>
    </source>
</evidence>
<accession>A0ABM5N6J5</accession>
<dbReference type="SUPFAM" id="SSF48452">
    <property type="entry name" value="TPR-like"/>
    <property type="match status" value="1"/>
</dbReference>
<keyword evidence="4" id="KW-1185">Reference proteome</keyword>
<feature type="region of interest" description="Disordered" evidence="2">
    <location>
        <begin position="141"/>
        <end position="192"/>
    </location>
</feature>
<organism evidence="3 4">
    <name type="scientific">Emticicia oligotrophica (strain DSM 17448 / CIP 109782 / MTCC 6937 / GPTSA100-15)</name>
    <dbReference type="NCBI Taxonomy" id="929562"/>
    <lineage>
        <taxon>Bacteria</taxon>
        <taxon>Pseudomonadati</taxon>
        <taxon>Bacteroidota</taxon>
        <taxon>Cytophagia</taxon>
        <taxon>Cytophagales</taxon>
        <taxon>Leadbetterellaceae</taxon>
        <taxon>Emticicia</taxon>
    </lineage>
</organism>
<dbReference type="EMBL" id="CP002961">
    <property type="protein sequence ID" value="AFK05059.1"/>
    <property type="molecule type" value="Genomic_DNA"/>
</dbReference>
<sequence>MNLWFFYIILLFLNIRSLTNVQERNALKIEAGKAFFKKNYSLSVQKYQSLANISYNLEPEARLNLAHAYFKINDTLRALEEYRKLVRLNDVEISTVAMIQVGVIETMRGDSISALELFKIALQKDDRNKVARYNYELLRKKIPQTPPKNSQSPTSDNENKTNTAAEAEKSEEKKDILDSMTPEKMSKEKALQLLESMKNSELQFAQKRRYQGSKKEKVVNDW</sequence>
<proteinExistence type="predicted"/>
<dbReference type="Proteomes" id="UP000002875">
    <property type="component" value="Chromosome"/>
</dbReference>
<reference evidence="3 4" key="1">
    <citation type="submission" date="2011-07" db="EMBL/GenBank/DDBJ databases">
        <title>The complete genome of chromosome of Emticicia oligotrophica DSM 17448.</title>
        <authorList>
            <consortium name="US DOE Joint Genome Institute (JGI-PGF)"/>
            <person name="Lucas S."/>
            <person name="Han J."/>
            <person name="Lapidus A."/>
            <person name="Bruce D."/>
            <person name="Goodwin L."/>
            <person name="Pitluck S."/>
            <person name="Peters L."/>
            <person name="Kyrpides N."/>
            <person name="Mavromatis K."/>
            <person name="Ivanova N."/>
            <person name="Ovchinnikova G."/>
            <person name="Teshima H."/>
            <person name="Detter J.C."/>
            <person name="Tapia R."/>
            <person name="Han C."/>
            <person name="Land M."/>
            <person name="Hauser L."/>
            <person name="Markowitz V."/>
            <person name="Cheng J.-F."/>
            <person name="Hugenholtz P."/>
            <person name="Woyke T."/>
            <person name="Wu D."/>
            <person name="Tindall B."/>
            <person name="Pomrenke H."/>
            <person name="Brambilla E."/>
            <person name="Klenk H.-P."/>
            <person name="Eisen J.A."/>
        </authorList>
    </citation>
    <scope>NUCLEOTIDE SEQUENCE [LARGE SCALE GENOMIC DNA]</scope>
    <source>
        <strain evidence="3 4">DSM 17448</strain>
    </source>
</reference>
<name>A0ABM5N6J5_EMTOG</name>